<evidence type="ECO:0000256" key="2">
    <source>
        <dbReference type="ARBA" id="ARBA00004651"/>
    </source>
</evidence>
<dbReference type="SUPFAM" id="SSF81321">
    <property type="entry name" value="Family A G protein-coupled receptor-like"/>
    <property type="match status" value="1"/>
</dbReference>
<dbReference type="InterPro" id="IPR017452">
    <property type="entry name" value="GPCR_Rhodpsn_7TM"/>
</dbReference>
<keyword evidence="3 13" id="KW-1003">Cell membrane</keyword>
<dbReference type="GeneTree" id="ENSGT01050000244828"/>
<evidence type="ECO:0000256" key="7">
    <source>
        <dbReference type="ARBA" id="ARBA00022989"/>
    </source>
</evidence>
<dbReference type="PANTHER" id="PTHR26452">
    <property type="entry name" value="OLFACTORY RECEPTOR"/>
    <property type="match status" value="1"/>
</dbReference>
<evidence type="ECO:0000256" key="1">
    <source>
        <dbReference type="ARBA" id="ARBA00002936"/>
    </source>
</evidence>
<feature type="transmembrane region" description="Helical" evidence="13">
    <location>
        <begin position="57"/>
        <end position="76"/>
    </location>
</feature>
<evidence type="ECO:0000256" key="5">
    <source>
        <dbReference type="ARBA" id="ARBA00022692"/>
    </source>
</evidence>
<evidence type="ECO:0000256" key="6">
    <source>
        <dbReference type="ARBA" id="ARBA00022725"/>
    </source>
</evidence>
<evidence type="ECO:0000313" key="16">
    <source>
        <dbReference type="Proteomes" id="UP000694426"/>
    </source>
</evidence>
<proteinExistence type="inferred from homology"/>
<keyword evidence="6 13" id="KW-0552">Olfaction</keyword>
<dbReference type="PRINTS" id="PR00237">
    <property type="entry name" value="GPCRRHODOPSN"/>
</dbReference>
<organism evidence="15 16">
    <name type="scientific">Anser brachyrhynchus</name>
    <name type="common">Pink-footed goose</name>
    <dbReference type="NCBI Taxonomy" id="132585"/>
    <lineage>
        <taxon>Eukaryota</taxon>
        <taxon>Metazoa</taxon>
        <taxon>Chordata</taxon>
        <taxon>Craniata</taxon>
        <taxon>Vertebrata</taxon>
        <taxon>Euteleostomi</taxon>
        <taxon>Archelosauria</taxon>
        <taxon>Archosauria</taxon>
        <taxon>Dinosauria</taxon>
        <taxon>Saurischia</taxon>
        <taxon>Theropoda</taxon>
        <taxon>Coelurosauria</taxon>
        <taxon>Aves</taxon>
        <taxon>Neognathae</taxon>
        <taxon>Galloanserae</taxon>
        <taxon>Anseriformes</taxon>
        <taxon>Anatidae</taxon>
        <taxon>Anserinae</taxon>
        <taxon>Anser</taxon>
    </lineage>
</organism>
<dbReference type="PROSITE" id="PS50262">
    <property type="entry name" value="G_PROTEIN_RECEP_F1_2"/>
    <property type="match status" value="1"/>
</dbReference>
<dbReference type="GO" id="GO:0004930">
    <property type="term" value="F:G protein-coupled receptor activity"/>
    <property type="evidence" value="ECO:0007669"/>
    <property type="project" value="UniProtKB-KW"/>
</dbReference>
<reference evidence="15" key="1">
    <citation type="submission" date="2025-08" db="UniProtKB">
        <authorList>
            <consortium name="Ensembl"/>
        </authorList>
    </citation>
    <scope>IDENTIFICATION</scope>
</reference>
<dbReference type="PROSITE" id="PS00237">
    <property type="entry name" value="G_PROTEIN_RECEP_F1_1"/>
    <property type="match status" value="1"/>
</dbReference>
<dbReference type="GO" id="GO:0004984">
    <property type="term" value="F:olfactory receptor activity"/>
    <property type="evidence" value="ECO:0007669"/>
    <property type="project" value="InterPro"/>
</dbReference>
<keyword evidence="4 13" id="KW-0716">Sensory transduction</keyword>
<evidence type="ECO:0000256" key="8">
    <source>
        <dbReference type="ARBA" id="ARBA00023040"/>
    </source>
</evidence>
<feature type="transmembrane region" description="Helical" evidence="13">
    <location>
        <begin position="202"/>
        <end position="224"/>
    </location>
</feature>
<dbReference type="Ensembl" id="ENSABRT00000020730.1">
    <property type="protein sequence ID" value="ENSABRP00000014516.1"/>
    <property type="gene ID" value="ENSABRG00000012833.1"/>
</dbReference>
<keyword evidence="16" id="KW-1185">Reference proteome</keyword>
<evidence type="ECO:0000256" key="4">
    <source>
        <dbReference type="ARBA" id="ARBA00022606"/>
    </source>
</evidence>
<evidence type="ECO:0000256" key="12">
    <source>
        <dbReference type="RuleBase" id="RU000688"/>
    </source>
</evidence>
<evidence type="ECO:0000256" key="13">
    <source>
        <dbReference type="RuleBase" id="RU363047"/>
    </source>
</evidence>
<dbReference type="PRINTS" id="PR00245">
    <property type="entry name" value="OLFACTORYR"/>
</dbReference>
<keyword evidence="10 12" id="KW-0675">Receptor</keyword>
<feature type="transmembrane region" description="Helical" evidence="13">
    <location>
        <begin position="23"/>
        <end position="45"/>
    </location>
</feature>
<dbReference type="InterPro" id="IPR050516">
    <property type="entry name" value="Olfactory_GPCR"/>
</dbReference>
<keyword evidence="9 13" id="KW-0472">Membrane</keyword>
<evidence type="ECO:0000256" key="11">
    <source>
        <dbReference type="ARBA" id="ARBA00023224"/>
    </source>
</evidence>
<keyword evidence="11 12" id="KW-0807">Transducer</keyword>
<feature type="transmembrane region" description="Helical" evidence="13">
    <location>
        <begin position="270"/>
        <end position="288"/>
    </location>
</feature>
<comment type="subcellular location">
    <subcellularLocation>
        <location evidence="2 13">Cell membrane</location>
        <topology evidence="2 13">Multi-pass membrane protein</topology>
    </subcellularLocation>
</comment>
<dbReference type="Gene3D" id="1.20.1070.10">
    <property type="entry name" value="Rhodopsin 7-helix transmembrane proteins"/>
    <property type="match status" value="1"/>
</dbReference>
<dbReference type="InterPro" id="IPR000725">
    <property type="entry name" value="Olfact_rcpt"/>
</dbReference>
<dbReference type="FunFam" id="1.20.1070.10:FF:000037">
    <property type="entry name" value="Olfactory receptor"/>
    <property type="match status" value="1"/>
</dbReference>
<comment type="similarity">
    <text evidence="12">Belongs to the G-protein coupled receptor 1 family.</text>
</comment>
<keyword evidence="8 12" id="KW-0297">G-protein coupled receptor</keyword>
<evidence type="ECO:0000256" key="9">
    <source>
        <dbReference type="ARBA" id="ARBA00023136"/>
    </source>
</evidence>
<evidence type="ECO:0000256" key="10">
    <source>
        <dbReference type="ARBA" id="ARBA00023170"/>
    </source>
</evidence>
<feature type="transmembrane region" description="Helical" evidence="13">
    <location>
        <begin position="236"/>
        <end position="258"/>
    </location>
</feature>
<accession>A0A8B9C6S0</accession>
<keyword evidence="7 13" id="KW-1133">Transmembrane helix</keyword>
<sequence length="308" mass="34155">MCNGSSITEFLLLAFADTRELQLLHLGLFLGIYLAALLGNGLIITAVACDHRLHTPMYFFLLNLALLDLGFISTTLPKAMANLLWDTWAISYAGCAAQVFLLVFLFSAEFSVLTIMAYDRYVAICQPLHYGTLLGRRACATMAAAAWGSAFLHAVLHTANIFSLPLSQGNALGQFFCQIPQIIRLSCSESYLWEIRITMASAFLLSCCFVLIVLSYVQIFRIVLRMPSQQGRHKAFSTCIPHLTVVSLNFSTAMFSHLKSLPISFRSLDLVVAVLYSVVPPALNPLIYSMRNQDLKDAVQKLMTSYIS</sequence>
<dbReference type="AlphaFoldDB" id="A0A8B9C6S0"/>
<evidence type="ECO:0000256" key="3">
    <source>
        <dbReference type="ARBA" id="ARBA00022475"/>
    </source>
</evidence>
<evidence type="ECO:0000259" key="14">
    <source>
        <dbReference type="PROSITE" id="PS50262"/>
    </source>
</evidence>
<evidence type="ECO:0000313" key="15">
    <source>
        <dbReference type="Ensembl" id="ENSABRP00000014516.1"/>
    </source>
</evidence>
<dbReference type="CDD" id="cd15227">
    <property type="entry name" value="7tmA_OR14-like"/>
    <property type="match status" value="1"/>
</dbReference>
<feature type="transmembrane region" description="Helical" evidence="13">
    <location>
        <begin position="96"/>
        <end position="118"/>
    </location>
</feature>
<comment type="function">
    <text evidence="1">Odorant receptor.</text>
</comment>
<dbReference type="InterPro" id="IPR000276">
    <property type="entry name" value="GPCR_Rhodpsn"/>
</dbReference>
<reference evidence="15" key="2">
    <citation type="submission" date="2025-09" db="UniProtKB">
        <authorList>
            <consortium name="Ensembl"/>
        </authorList>
    </citation>
    <scope>IDENTIFICATION</scope>
</reference>
<dbReference type="Proteomes" id="UP000694426">
    <property type="component" value="Unplaced"/>
</dbReference>
<feature type="domain" description="G-protein coupled receptors family 1 profile" evidence="14">
    <location>
        <begin position="39"/>
        <end position="288"/>
    </location>
</feature>
<name>A0A8B9C6S0_9AVES</name>
<keyword evidence="5 12" id="KW-0812">Transmembrane</keyword>
<dbReference type="GO" id="GO:0005886">
    <property type="term" value="C:plasma membrane"/>
    <property type="evidence" value="ECO:0007669"/>
    <property type="project" value="UniProtKB-SubCell"/>
</dbReference>
<protein>
    <recommendedName>
        <fullName evidence="13">Olfactory receptor</fullName>
    </recommendedName>
</protein>
<feature type="transmembrane region" description="Helical" evidence="13">
    <location>
        <begin position="138"/>
        <end position="156"/>
    </location>
</feature>
<dbReference type="Pfam" id="PF13853">
    <property type="entry name" value="7tm_4"/>
    <property type="match status" value="1"/>
</dbReference>